<feature type="transmembrane region" description="Helical" evidence="12">
    <location>
        <begin position="75"/>
        <end position="95"/>
    </location>
</feature>
<dbReference type="InterPro" id="IPR011701">
    <property type="entry name" value="MFS"/>
</dbReference>
<comment type="subcellular location">
    <subcellularLocation>
        <location evidence="1">Membrane</location>
        <topology evidence="1">Multi-pass membrane protein</topology>
    </subcellularLocation>
</comment>
<dbReference type="InterPro" id="IPR050382">
    <property type="entry name" value="MFS_Na/Anion_cotransporter"/>
</dbReference>
<evidence type="ECO:0000256" key="2">
    <source>
        <dbReference type="ARBA" id="ARBA00008586"/>
    </source>
</evidence>
<reference evidence="14 15" key="1">
    <citation type="journal article" date="2023" name="Insect Mol. Biol.">
        <title>Genome sequencing provides insights into the evolution of gene families encoding plant cell wall-degrading enzymes in longhorned beetles.</title>
        <authorList>
            <person name="Shin N.R."/>
            <person name="Okamura Y."/>
            <person name="Kirsch R."/>
            <person name="Pauchet Y."/>
        </authorList>
    </citation>
    <scope>NUCLEOTIDE SEQUENCE [LARGE SCALE GENOMIC DNA]</scope>
    <source>
        <strain evidence="14">EAD_L_NR</strain>
    </source>
</reference>
<evidence type="ECO:0000256" key="4">
    <source>
        <dbReference type="ARBA" id="ARBA00022692"/>
    </source>
</evidence>
<evidence type="ECO:0000256" key="1">
    <source>
        <dbReference type="ARBA" id="ARBA00004141"/>
    </source>
</evidence>
<dbReference type="CDD" id="cd17318">
    <property type="entry name" value="MFS_SLC17"/>
    <property type="match status" value="1"/>
</dbReference>
<keyword evidence="6 12" id="KW-1133">Transmembrane helix</keyword>
<dbReference type="SUPFAM" id="SSF103473">
    <property type="entry name" value="MFS general substrate transporter"/>
    <property type="match status" value="1"/>
</dbReference>
<evidence type="ECO:0000256" key="5">
    <source>
        <dbReference type="ARBA" id="ARBA00022847"/>
    </source>
</evidence>
<evidence type="ECO:0000256" key="10">
    <source>
        <dbReference type="ARBA" id="ARBA00054632"/>
    </source>
</evidence>
<evidence type="ECO:0000256" key="12">
    <source>
        <dbReference type="SAM" id="Phobius"/>
    </source>
</evidence>
<feature type="transmembrane region" description="Helical" evidence="12">
    <location>
        <begin position="102"/>
        <end position="121"/>
    </location>
</feature>
<dbReference type="GO" id="GO:0006820">
    <property type="term" value="P:monoatomic anion transport"/>
    <property type="evidence" value="ECO:0007669"/>
    <property type="project" value="TreeGrafter"/>
</dbReference>
<comment type="similarity">
    <text evidence="2">Belongs to the major facilitator superfamily. Sodium/anion cotransporter family.</text>
</comment>
<evidence type="ECO:0000256" key="11">
    <source>
        <dbReference type="ARBA" id="ARBA00068450"/>
    </source>
</evidence>
<feature type="transmembrane region" description="Helical" evidence="12">
    <location>
        <begin position="30"/>
        <end position="55"/>
    </location>
</feature>
<organism evidence="14 15">
    <name type="scientific">Exocentrus adspersus</name>
    <dbReference type="NCBI Taxonomy" id="1586481"/>
    <lineage>
        <taxon>Eukaryota</taxon>
        <taxon>Metazoa</taxon>
        <taxon>Ecdysozoa</taxon>
        <taxon>Arthropoda</taxon>
        <taxon>Hexapoda</taxon>
        <taxon>Insecta</taxon>
        <taxon>Pterygota</taxon>
        <taxon>Neoptera</taxon>
        <taxon>Endopterygota</taxon>
        <taxon>Coleoptera</taxon>
        <taxon>Polyphaga</taxon>
        <taxon>Cucujiformia</taxon>
        <taxon>Chrysomeloidea</taxon>
        <taxon>Cerambycidae</taxon>
        <taxon>Lamiinae</taxon>
        <taxon>Acanthocinini</taxon>
        <taxon>Exocentrus</taxon>
    </lineage>
</organism>
<evidence type="ECO:0000256" key="7">
    <source>
        <dbReference type="ARBA" id="ARBA00023053"/>
    </source>
</evidence>
<keyword evidence="4 12" id="KW-0812">Transmembrane</keyword>
<evidence type="ECO:0000256" key="3">
    <source>
        <dbReference type="ARBA" id="ARBA00022448"/>
    </source>
</evidence>
<dbReference type="GO" id="GO:0016020">
    <property type="term" value="C:membrane"/>
    <property type="evidence" value="ECO:0007669"/>
    <property type="project" value="UniProtKB-SubCell"/>
</dbReference>
<feature type="transmembrane region" description="Helical" evidence="12">
    <location>
        <begin position="358"/>
        <end position="378"/>
    </location>
</feature>
<keyword evidence="15" id="KW-1185">Reference proteome</keyword>
<dbReference type="Pfam" id="PF07690">
    <property type="entry name" value="MFS_1"/>
    <property type="match status" value="1"/>
</dbReference>
<protein>
    <recommendedName>
        <fullName evidence="11">Putative inorganic phosphate cotransporter</fullName>
    </recommendedName>
</protein>
<dbReference type="FunFam" id="1.20.1250.20:FF:000144">
    <property type="entry name" value="Picot, isoform B"/>
    <property type="match status" value="1"/>
</dbReference>
<sequence length="464" mass="50831">MSTVIEKDKETVETSNSDTYGLGVRHLQCALLGIIVITIAGMRNILNVAVIAMVSDSPPNENIPTYPNWASKKNLMLSSFFWGYVVFQVLAGELAKKYGPKLLLGVSIFINSIFLLLLPYFGAQFGYLGVIACRVIQGLTQGPLQPCCHNLLSKWVPRQERARMGNFVYSGAPLGVLIALPTAGAISSSSVGWPVVFYLYGSIGILWTILWFVFGSESPSVSKMISEEEKRYIQKSTSVHEEKTVPTPWKAIFTSAPVYAILICHCGQNWGYFTMITETPSYMDKILDFNLASNSALSALPYLAQWIVSHLLSPIADLLILRQVVSVGSSRKLMNSIGTLVPAVALISLMFLGSDQPALTLVIIVIAVGVNGGTYCGFNINHMDISPTHAGTLMGIGNTIGNSQKQLWNIVFVTTGIVYVITGVMYILLGSGEEQPWNKLEDRDELPFQDRKTNSTLAEIKTKE</sequence>
<dbReference type="PROSITE" id="PS50850">
    <property type="entry name" value="MFS"/>
    <property type="match status" value="1"/>
</dbReference>
<dbReference type="InterPro" id="IPR036259">
    <property type="entry name" value="MFS_trans_sf"/>
</dbReference>
<feature type="transmembrane region" description="Helical" evidence="12">
    <location>
        <begin position="333"/>
        <end position="352"/>
    </location>
</feature>
<dbReference type="EMBL" id="JANEYG010000005">
    <property type="protein sequence ID" value="KAJ8923269.1"/>
    <property type="molecule type" value="Genomic_DNA"/>
</dbReference>
<keyword evidence="8 12" id="KW-0472">Membrane</keyword>
<evidence type="ECO:0000256" key="9">
    <source>
        <dbReference type="ARBA" id="ARBA00023201"/>
    </source>
</evidence>
<comment type="function">
    <text evidence="10">May be an inorganic phosphate cotransporter.</text>
</comment>
<feature type="transmembrane region" description="Helical" evidence="12">
    <location>
        <begin position="167"/>
        <end position="188"/>
    </location>
</feature>
<keyword evidence="5" id="KW-0769">Symport</keyword>
<keyword evidence="9" id="KW-0406">Ion transport</keyword>
<evidence type="ECO:0000256" key="6">
    <source>
        <dbReference type="ARBA" id="ARBA00022989"/>
    </source>
</evidence>
<feature type="domain" description="Major facilitator superfamily (MFS) profile" evidence="13">
    <location>
        <begin position="33"/>
        <end position="464"/>
    </location>
</feature>
<keyword evidence="3" id="KW-0813">Transport</keyword>
<dbReference type="InterPro" id="IPR020846">
    <property type="entry name" value="MFS_dom"/>
</dbReference>
<name>A0AAV8W9S0_9CUCU</name>
<dbReference type="PANTHER" id="PTHR11662">
    <property type="entry name" value="SOLUTE CARRIER FAMILY 17"/>
    <property type="match status" value="1"/>
</dbReference>
<evidence type="ECO:0000256" key="8">
    <source>
        <dbReference type="ARBA" id="ARBA00023136"/>
    </source>
</evidence>
<keyword evidence="7" id="KW-0915">Sodium</keyword>
<evidence type="ECO:0000313" key="14">
    <source>
        <dbReference type="EMBL" id="KAJ8923269.1"/>
    </source>
</evidence>
<dbReference type="GO" id="GO:0006814">
    <property type="term" value="P:sodium ion transport"/>
    <property type="evidence" value="ECO:0007669"/>
    <property type="project" value="UniProtKB-KW"/>
</dbReference>
<keyword evidence="9" id="KW-0739">Sodium transport</keyword>
<dbReference type="Proteomes" id="UP001159042">
    <property type="component" value="Unassembled WGS sequence"/>
</dbReference>
<feature type="transmembrane region" description="Helical" evidence="12">
    <location>
        <begin position="195"/>
        <end position="214"/>
    </location>
</feature>
<proteinExistence type="inferred from homology"/>
<evidence type="ECO:0000313" key="15">
    <source>
        <dbReference type="Proteomes" id="UP001159042"/>
    </source>
</evidence>
<comment type="caution">
    <text evidence="14">The sequence shown here is derived from an EMBL/GenBank/DDBJ whole genome shotgun (WGS) entry which is preliminary data.</text>
</comment>
<dbReference type="FunFam" id="1.20.1250.20:FF:000003">
    <property type="entry name" value="Solute carrier family 17 member 3"/>
    <property type="match status" value="1"/>
</dbReference>
<feature type="transmembrane region" description="Helical" evidence="12">
    <location>
        <begin position="407"/>
        <end position="429"/>
    </location>
</feature>
<dbReference type="Gene3D" id="1.20.1250.20">
    <property type="entry name" value="MFS general substrate transporter like domains"/>
    <property type="match status" value="1"/>
</dbReference>
<dbReference type="AlphaFoldDB" id="A0AAV8W9S0"/>
<gene>
    <name evidence="14" type="ORF">NQ315_001826</name>
</gene>
<dbReference type="PANTHER" id="PTHR11662:SF280">
    <property type="entry name" value="FI21844P1-RELATED"/>
    <property type="match status" value="1"/>
</dbReference>
<accession>A0AAV8W9S0</accession>
<evidence type="ECO:0000259" key="13">
    <source>
        <dbReference type="PROSITE" id="PS50850"/>
    </source>
</evidence>
<dbReference type="GO" id="GO:0015293">
    <property type="term" value="F:symporter activity"/>
    <property type="evidence" value="ECO:0007669"/>
    <property type="project" value="UniProtKB-KW"/>
</dbReference>